<organism evidence="2 3">
    <name type="scientific">Selenomonas ruminantium</name>
    <dbReference type="NCBI Taxonomy" id="971"/>
    <lineage>
        <taxon>Bacteria</taxon>
        <taxon>Bacillati</taxon>
        <taxon>Bacillota</taxon>
        <taxon>Negativicutes</taxon>
        <taxon>Selenomonadales</taxon>
        <taxon>Selenomonadaceae</taxon>
        <taxon>Selenomonas</taxon>
    </lineage>
</organism>
<name>A0A1H3YVB9_SELRU</name>
<gene>
    <name evidence="2" type="ORF">SAMN05660648_02160</name>
</gene>
<dbReference type="Proteomes" id="UP000183469">
    <property type="component" value="Unassembled WGS sequence"/>
</dbReference>
<proteinExistence type="predicted"/>
<protein>
    <submittedName>
        <fullName evidence="2">Uncharacterized protein</fullName>
    </submittedName>
</protein>
<sequence length="666" mass="76218">MDIYVLEHSKMGQKGESLLKLIQNTSLSTIDLLVRESIQNSLDAAKKDSRCVKLDILTGTCSRKELDKIFTNITDALKKKYPGNEASYIAVRDSGTVGLTGPLCEADVKHEKDFGNLRKLIYEICEAQPEKGKGGSWGLGKTVYFRVGIGIVLYYSRIKLDDGSFASRMAAALIEDNSKKDSLLRLAEQKNGNFYCGVAWWGALHHNGEYTDTVPITNEKEIAKILDIFDLPPYEGEETGTTVIIPYVDFDKLHDNANTQSFEIFNNYSLEEMINLSVQRWYAPRLYNNNYKYGAFLDYRCNGSKLRSSDRAKFFDIIKELYNDAEKGERVALYNEFRNDTCAGYLYWRIVSRRDLNMLSPNNEPSPIDYLLKTNKDDLDTSNPPILAYCRKAGMIVNYELRGEWVSGVRPTREDEYLIAFFVLNGDNIMLDNPEVSLDEYIRQGEKADHMSWQDHVLEGHKYKVVRKLHNHVSKKLKEVGAPDESNYERRNDSALQRMFGSFFLPPQNFGRLANSNRSKKGNSSSKPSNKNRKTPGLNDIRIKYVSENELDITWKVILKKKQKNILHELLAMTSTSIHAKEWEDEKTGVGLPFPFNINSVYASYNDEPLNCKLIYSKNNIAYGFEMDTRDVSVVKKEKNEIFCRMIVDCKDASISCNLIIREAEK</sequence>
<evidence type="ECO:0000313" key="3">
    <source>
        <dbReference type="Proteomes" id="UP000183469"/>
    </source>
</evidence>
<dbReference type="EMBL" id="FNQG01000009">
    <property type="protein sequence ID" value="SEA15509.1"/>
    <property type="molecule type" value="Genomic_DNA"/>
</dbReference>
<evidence type="ECO:0000256" key="1">
    <source>
        <dbReference type="SAM" id="MobiDB-lite"/>
    </source>
</evidence>
<dbReference type="RefSeq" id="WP_074672683.1">
    <property type="nucleotide sequence ID" value="NZ_FNQG01000009.1"/>
</dbReference>
<evidence type="ECO:0000313" key="2">
    <source>
        <dbReference type="EMBL" id="SEA15509.1"/>
    </source>
</evidence>
<dbReference type="AlphaFoldDB" id="A0A1H3YVB9"/>
<reference evidence="2 3" key="1">
    <citation type="submission" date="2016-10" db="EMBL/GenBank/DDBJ databases">
        <authorList>
            <person name="de Groot N.N."/>
        </authorList>
    </citation>
    <scope>NUCLEOTIDE SEQUENCE [LARGE SCALE GENOMIC DNA]</scope>
    <source>
        <strain evidence="2 3">DSM 2872</strain>
    </source>
</reference>
<feature type="region of interest" description="Disordered" evidence="1">
    <location>
        <begin position="514"/>
        <end position="538"/>
    </location>
</feature>
<dbReference type="OrthoDB" id="1395829at2"/>
<accession>A0A1H3YVB9</accession>